<feature type="transmembrane region" description="Helical" evidence="9">
    <location>
        <begin position="144"/>
        <end position="165"/>
    </location>
</feature>
<keyword evidence="11" id="KW-1185">Reference proteome</keyword>
<evidence type="ECO:0000259" key="10">
    <source>
        <dbReference type="PROSITE" id="PS50850"/>
    </source>
</evidence>
<dbReference type="NCBIfam" id="TIGR00879">
    <property type="entry name" value="SP"/>
    <property type="match status" value="1"/>
</dbReference>
<evidence type="ECO:0000256" key="8">
    <source>
        <dbReference type="RuleBase" id="RU003346"/>
    </source>
</evidence>
<evidence type="ECO:0000256" key="1">
    <source>
        <dbReference type="ARBA" id="ARBA00004651"/>
    </source>
</evidence>
<proteinExistence type="inferred from homology"/>
<feature type="transmembrane region" description="Helical" evidence="9">
    <location>
        <begin position="177"/>
        <end position="196"/>
    </location>
</feature>
<evidence type="ECO:0000313" key="12">
    <source>
        <dbReference type="RefSeq" id="XP_026282500.1"/>
    </source>
</evidence>
<dbReference type="PANTHER" id="PTHR48021">
    <property type="match status" value="1"/>
</dbReference>
<evidence type="ECO:0000313" key="11">
    <source>
        <dbReference type="Proteomes" id="UP000504606"/>
    </source>
</evidence>
<keyword evidence="3 9" id="KW-0812">Transmembrane</keyword>
<feature type="transmembrane region" description="Helical" evidence="9">
    <location>
        <begin position="120"/>
        <end position="138"/>
    </location>
</feature>
<dbReference type="KEGG" id="foc:113209287"/>
<dbReference type="GO" id="GO:0051119">
    <property type="term" value="F:sugar transmembrane transporter activity"/>
    <property type="evidence" value="ECO:0007669"/>
    <property type="project" value="InterPro"/>
</dbReference>
<keyword evidence="12" id="KW-0762">Sugar transport</keyword>
<feature type="transmembrane region" description="Helical" evidence="9">
    <location>
        <begin position="385"/>
        <end position="411"/>
    </location>
</feature>
<dbReference type="OrthoDB" id="6612291at2759"/>
<feature type="domain" description="Major facilitator superfamily (MFS) profile" evidence="10">
    <location>
        <begin position="46"/>
        <end position="478"/>
    </location>
</feature>
<dbReference type="RefSeq" id="XP_026282500.1">
    <property type="nucleotide sequence ID" value="XM_026426715.2"/>
</dbReference>
<keyword evidence="2" id="KW-1003">Cell membrane</keyword>
<dbReference type="PANTHER" id="PTHR48021:SF1">
    <property type="entry name" value="GH07001P-RELATED"/>
    <property type="match status" value="1"/>
</dbReference>
<keyword evidence="8" id="KW-0813">Transport</keyword>
<dbReference type="PROSITE" id="PS50850">
    <property type="entry name" value="MFS"/>
    <property type="match status" value="1"/>
</dbReference>
<comment type="subcellular location">
    <subcellularLocation>
        <location evidence="1">Cell membrane</location>
        <topology evidence="1">Multi-pass membrane protein</topology>
    </subcellularLocation>
</comment>
<dbReference type="FunFam" id="1.20.1250.20:FF:000055">
    <property type="entry name" value="Facilitated trehalose transporter Tret1-2 homolog"/>
    <property type="match status" value="1"/>
</dbReference>
<dbReference type="CDD" id="cd17358">
    <property type="entry name" value="MFS_GLUT6_8_Class3_like"/>
    <property type="match status" value="1"/>
</dbReference>
<dbReference type="Pfam" id="PF00083">
    <property type="entry name" value="Sugar_tr"/>
    <property type="match status" value="1"/>
</dbReference>
<dbReference type="PRINTS" id="PR00171">
    <property type="entry name" value="SUGRTRNSPORT"/>
</dbReference>
<keyword evidence="5 9" id="KW-0472">Membrane</keyword>
<feature type="transmembrane region" description="Helical" evidence="9">
    <location>
        <begin position="48"/>
        <end position="70"/>
    </location>
</feature>
<evidence type="ECO:0000256" key="7">
    <source>
        <dbReference type="ARBA" id="ARBA00024348"/>
    </source>
</evidence>
<sequence length="499" mass="54547">MSWHSDLVQRQDEQVDTEYDSAMAGSFTEKTPLLAPPSSTMPSRSMQYVAALAACLSAMAVGTTMSWTSAAQKPLTDGAKGDFQISETEFSWVSAFLSIGAIVGAVPLGYLANIIGRKKVIIFLAPIFVLGYLLLAFANSYWMLLLGRFLLGAVTGAYCVVAPMYTGEIAEPAIRGVLGSFFQLLITAGILFIYALNALDVPLLWVNIVSAIIPAIMAGLMLFFPDSPRWHLSKNHVSEAQSALEFFRGTHNVNDEMDSIKQSLQEDALAKLPFVQSFSTPAAKKGMILALSVMLFQQFSGINAVIFYASKIFEDAHVKLEPSQSTVIVGVCQIIATYVSTLIIDKLGRKPLLILSGAVMAISGAVLGLYFYLQQKTTVTADVDISWLPILCMVVFIVVFSLGYGPIPWLYMGEVFSSQIKETGMAIATVVNWLSVFIVTKFYGDLQESIGGYGAFWVFSGISVLGCFFTFFFVLETKGKTFVQIQRELGDEQDNLQRV</sequence>
<protein>
    <submittedName>
        <fullName evidence="12">Solute carrier family 2, facilitated glucose transporter member 8 isoform X1</fullName>
    </submittedName>
</protein>
<feature type="transmembrane region" description="Helical" evidence="9">
    <location>
        <begin position="287"/>
        <end position="307"/>
    </location>
</feature>
<dbReference type="InterPro" id="IPR050549">
    <property type="entry name" value="MFS_Trehalose_Transporter"/>
</dbReference>
<evidence type="ECO:0000256" key="6">
    <source>
        <dbReference type="ARBA" id="ARBA00023180"/>
    </source>
</evidence>
<name>A0A6J1ST45_FRAOC</name>
<gene>
    <name evidence="12" type="primary">LOC113209287</name>
</gene>
<accession>A0A6J1ST45</accession>
<comment type="similarity">
    <text evidence="7">Belongs to the major facilitator superfamily. Sugar transporter (TC 2.A.1.1) family. Trehalose transporter subfamily.</text>
</comment>
<dbReference type="GeneID" id="113209287"/>
<dbReference type="Proteomes" id="UP000504606">
    <property type="component" value="Unplaced"/>
</dbReference>
<feature type="transmembrane region" description="Helical" evidence="9">
    <location>
        <begin position="90"/>
        <end position="113"/>
    </location>
</feature>
<dbReference type="GO" id="GO:0005886">
    <property type="term" value="C:plasma membrane"/>
    <property type="evidence" value="ECO:0007669"/>
    <property type="project" value="UniProtKB-SubCell"/>
</dbReference>
<organism evidence="11 12">
    <name type="scientific">Frankliniella occidentalis</name>
    <name type="common">Western flower thrips</name>
    <name type="synonym">Euthrips occidentalis</name>
    <dbReference type="NCBI Taxonomy" id="133901"/>
    <lineage>
        <taxon>Eukaryota</taxon>
        <taxon>Metazoa</taxon>
        <taxon>Ecdysozoa</taxon>
        <taxon>Arthropoda</taxon>
        <taxon>Hexapoda</taxon>
        <taxon>Insecta</taxon>
        <taxon>Pterygota</taxon>
        <taxon>Neoptera</taxon>
        <taxon>Paraneoptera</taxon>
        <taxon>Thysanoptera</taxon>
        <taxon>Terebrantia</taxon>
        <taxon>Thripoidea</taxon>
        <taxon>Thripidae</taxon>
        <taxon>Frankliniella</taxon>
    </lineage>
</organism>
<keyword evidence="4 9" id="KW-1133">Transmembrane helix</keyword>
<dbReference type="InterPro" id="IPR005828">
    <property type="entry name" value="MFS_sugar_transport-like"/>
</dbReference>
<reference evidence="12" key="1">
    <citation type="submission" date="2025-08" db="UniProtKB">
        <authorList>
            <consortium name="RefSeq"/>
        </authorList>
    </citation>
    <scope>IDENTIFICATION</scope>
    <source>
        <tissue evidence="12">Whole organism</tissue>
    </source>
</reference>
<evidence type="ECO:0000256" key="2">
    <source>
        <dbReference type="ARBA" id="ARBA00022475"/>
    </source>
</evidence>
<dbReference type="InterPro" id="IPR044775">
    <property type="entry name" value="MFS_ERD6/Tret1-like"/>
</dbReference>
<dbReference type="AlphaFoldDB" id="A0A6J1ST45"/>
<feature type="transmembrane region" description="Helical" evidence="9">
    <location>
        <begin position="327"/>
        <end position="345"/>
    </location>
</feature>
<dbReference type="SUPFAM" id="SSF103473">
    <property type="entry name" value="MFS general substrate transporter"/>
    <property type="match status" value="1"/>
</dbReference>
<feature type="transmembrane region" description="Helical" evidence="9">
    <location>
        <begin position="352"/>
        <end position="373"/>
    </location>
</feature>
<keyword evidence="6" id="KW-0325">Glycoprotein</keyword>
<evidence type="ECO:0000256" key="3">
    <source>
        <dbReference type="ARBA" id="ARBA00022692"/>
    </source>
</evidence>
<evidence type="ECO:0000256" key="4">
    <source>
        <dbReference type="ARBA" id="ARBA00022989"/>
    </source>
</evidence>
<evidence type="ECO:0000256" key="5">
    <source>
        <dbReference type="ARBA" id="ARBA00023136"/>
    </source>
</evidence>
<dbReference type="Gene3D" id="1.20.1250.20">
    <property type="entry name" value="MFS general substrate transporter like domains"/>
    <property type="match status" value="1"/>
</dbReference>
<feature type="transmembrane region" description="Helical" evidence="9">
    <location>
        <begin position="455"/>
        <end position="475"/>
    </location>
</feature>
<dbReference type="InterPro" id="IPR020846">
    <property type="entry name" value="MFS_dom"/>
</dbReference>
<evidence type="ECO:0000256" key="9">
    <source>
        <dbReference type="SAM" id="Phobius"/>
    </source>
</evidence>
<dbReference type="InterPro" id="IPR003663">
    <property type="entry name" value="Sugar/inositol_transpt"/>
</dbReference>
<feature type="transmembrane region" description="Helical" evidence="9">
    <location>
        <begin position="202"/>
        <end position="224"/>
    </location>
</feature>
<feature type="transmembrane region" description="Helical" evidence="9">
    <location>
        <begin position="423"/>
        <end position="443"/>
    </location>
</feature>
<dbReference type="InterPro" id="IPR036259">
    <property type="entry name" value="MFS_trans_sf"/>
</dbReference>